<keyword evidence="1" id="KW-0378">Hydrolase</keyword>
<gene>
    <name evidence="3" type="ORF">A2227_01790</name>
</gene>
<dbReference type="InterPro" id="IPR015797">
    <property type="entry name" value="NUDIX_hydrolase-like_dom_sf"/>
</dbReference>
<organism evidence="3 4">
    <name type="scientific">Candidatus Falkowbacteria bacterium RIFOXYA2_FULL_47_19</name>
    <dbReference type="NCBI Taxonomy" id="1797994"/>
    <lineage>
        <taxon>Bacteria</taxon>
        <taxon>Candidatus Falkowiibacteriota</taxon>
    </lineage>
</organism>
<dbReference type="Proteomes" id="UP000178367">
    <property type="component" value="Unassembled WGS sequence"/>
</dbReference>
<dbReference type="PROSITE" id="PS51462">
    <property type="entry name" value="NUDIX"/>
    <property type="match status" value="1"/>
</dbReference>
<dbReference type="InterPro" id="IPR020084">
    <property type="entry name" value="NUDIX_hydrolase_CS"/>
</dbReference>
<dbReference type="GO" id="GO:0016787">
    <property type="term" value="F:hydrolase activity"/>
    <property type="evidence" value="ECO:0007669"/>
    <property type="project" value="UniProtKB-KW"/>
</dbReference>
<dbReference type="Gene3D" id="3.90.79.10">
    <property type="entry name" value="Nucleoside Triphosphate Pyrophosphohydrolase"/>
    <property type="match status" value="1"/>
</dbReference>
<accession>A0A1F5SLG7</accession>
<dbReference type="PROSITE" id="PS00893">
    <property type="entry name" value="NUDIX_BOX"/>
    <property type="match status" value="1"/>
</dbReference>
<dbReference type="Pfam" id="PF00293">
    <property type="entry name" value="NUDIX"/>
    <property type="match status" value="1"/>
</dbReference>
<dbReference type="EMBL" id="MFGB01000007">
    <property type="protein sequence ID" value="OGF27557.1"/>
    <property type="molecule type" value="Genomic_DNA"/>
</dbReference>
<dbReference type="STRING" id="1797994.A2227_01790"/>
<protein>
    <recommendedName>
        <fullName evidence="2">Nudix hydrolase domain-containing protein</fullName>
    </recommendedName>
</protein>
<evidence type="ECO:0000256" key="1">
    <source>
        <dbReference type="ARBA" id="ARBA00022801"/>
    </source>
</evidence>
<dbReference type="AlphaFoldDB" id="A0A1F5SLG7"/>
<feature type="domain" description="Nudix hydrolase" evidence="2">
    <location>
        <begin position="1"/>
        <end position="129"/>
    </location>
</feature>
<evidence type="ECO:0000313" key="3">
    <source>
        <dbReference type="EMBL" id="OGF27557.1"/>
    </source>
</evidence>
<dbReference type="CDD" id="cd02883">
    <property type="entry name" value="NUDIX_Hydrolase"/>
    <property type="match status" value="1"/>
</dbReference>
<dbReference type="PANTHER" id="PTHR43736">
    <property type="entry name" value="ADP-RIBOSE PYROPHOSPHATASE"/>
    <property type="match status" value="1"/>
</dbReference>
<reference evidence="3 4" key="1">
    <citation type="journal article" date="2016" name="Nat. Commun.">
        <title>Thousands of microbial genomes shed light on interconnected biogeochemical processes in an aquifer system.</title>
        <authorList>
            <person name="Anantharaman K."/>
            <person name="Brown C.T."/>
            <person name="Hug L.A."/>
            <person name="Sharon I."/>
            <person name="Castelle C.J."/>
            <person name="Probst A.J."/>
            <person name="Thomas B.C."/>
            <person name="Singh A."/>
            <person name="Wilkins M.J."/>
            <person name="Karaoz U."/>
            <person name="Brodie E.L."/>
            <person name="Williams K.H."/>
            <person name="Hubbard S.S."/>
            <person name="Banfield J.F."/>
        </authorList>
    </citation>
    <scope>NUCLEOTIDE SEQUENCE [LARGE SCALE GENOMIC DNA]</scope>
</reference>
<comment type="caution">
    <text evidence="3">The sequence shown here is derived from an EMBL/GenBank/DDBJ whole genome shotgun (WGS) entry which is preliminary data.</text>
</comment>
<name>A0A1F5SLG7_9BACT</name>
<sequence length="129" mass="14856">MHFSVGAVIRKDGKYLLIDRVREPFGFAGLAGHVDEGETPEEALIRETEEESGLKVVSHALLFEEEVLWNYCGAGVGSHYWYLYSCEVEGKERKEDGEAKSMGWYTPAEMKNLKMEPVWEYWFRKMGVL</sequence>
<evidence type="ECO:0000313" key="4">
    <source>
        <dbReference type="Proteomes" id="UP000178367"/>
    </source>
</evidence>
<dbReference type="InterPro" id="IPR000086">
    <property type="entry name" value="NUDIX_hydrolase_dom"/>
</dbReference>
<dbReference type="SUPFAM" id="SSF55811">
    <property type="entry name" value="Nudix"/>
    <property type="match status" value="1"/>
</dbReference>
<proteinExistence type="predicted"/>
<dbReference type="PANTHER" id="PTHR43736:SF2">
    <property type="entry name" value="MUTT_NUDIX FAMILY PROTEIN"/>
    <property type="match status" value="1"/>
</dbReference>
<evidence type="ECO:0000259" key="2">
    <source>
        <dbReference type="PROSITE" id="PS51462"/>
    </source>
</evidence>